<sequence>MAAIDGQRRRIARGGGGWGQRDGDGGCVAARGGLEERRRGEAERGGSRWRLGGGAGRLRGGAGVGRPGRSDAGILSSGRCDAGVPLSSILSAGEPSMASSGGGCERATTLLLPHGSGRHERREKGRNGDRRRDLGSSPPSTAARAPSPSAAIIRYRRRHSGSSPPSGLVAATRACHRHPLSLGLRPHSSQPLPAVAAADSSRAGSTGREKSISNVGPMNAKAIWAGQNWPLREEFGQSFGLALLVERLLE</sequence>
<feature type="compositionally biased region" description="Gly residues" evidence="1">
    <location>
        <begin position="51"/>
        <end position="66"/>
    </location>
</feature>
<evidence type="ECO:0000313" key="3">
    <source>
        <dbReference type="Proteomes" id="UP000007015"/>
    </source>
</evidence>
<feature type="compositionally biased region" description="Low complexity" evidence="1">
    <location>
        <begin position="136"/>
        <end position="149"/>
    </location>
</feature>
<protein>
    <submittedName>
        <fullName evidence="2">Uncharacterized protein</fullName>
    </submittedName>
</protein>
<dbReference type="Gramene" id="BGIOSGA021400-TA">
    <property type="protein sequence ID" value="BGIOSGA021400-PA"/>
    <property type="gene ID" value="BGIOSGA021400"/>
</dbReference>
<dbReference type="EMBL" id="CM000131">
    <property type="protein sequence ID" value="EAZ00614.1"/>
    <property type="molecule type" value="Genomic_DNA"/>
</dbReference>
<dbReference type="Proteomes" id="UP000007015">
    <property type="component" value="Chromosome 6"/>
</dbReference>
<organism evidence="2 3">
    <name type="scientific">Oryza sativa subsp. indica</name>
    <name type="common">Rice</name>
    <dbReference type="NCBI Taxonomy" id="39946"/>
    <lineage>
        <taxon>Eukaryota</taxon>
        <taxon>Viridiplantae</taxon>
        <taxon>Streptophyta</taxon>
        <taxon>Embryophyta</taxon>
        <taxon>Tracheophyta</taxon>
        <taxon>Spermatophyta</taxon>
        <taxon>Magnoliopsida</taxon>
        <taxon>Liliopsida</taxon>
        <taxon>Poales</taxon>
        <taxon>Poaceae</taxon>
        <taxon>BOP clade</taxon>
        <taxon>Oryzoideae</taxon>
        <taxon>Oryzeae</taxon>
        <taxon>Oryzinae</taxon>
        <taxon>Oryza</taxon>
        <taxon>Oryza sativa</taxon>
    </lineage>
</organism>
<feature type="compositionally biased region" description="Basic and acidic residues" evidence="1">
    <location>
        <begin position="117"/>
        <end position="134"/>
    </location>
</feature>
<gene>
    <name evidence="2" type="ORF">OsI_22636</name>
</gene>
<feature type="compositionally biased region" description="Basic and acidic residues" evidence="1">
    <location>
        <begin position="33"/>
        <end position="46"/>
    </location>
</feature>
<evidence type="ECO:0000256" key="1">
    <source>
        <dbReference type="SAM" id="MobiDB-lite"/>
    </source>
</evidence>
<dbReference type="AlphaFoldDB" id="A2YC03"/>
<reference evidence="2 3" key="1">
    <citation type="journal article" date="2005" name="PLoS Biol.">
        <title>The genomes of Oryza sativa: a history of duplications.</title>
        <authorList>
            <person name="Yu J."/>
            <person name="Wang J."/>
            <person name="Lin W."/>
            <person name="Li S."/>
            <person name="Li H."/>
            <person name="Zhou J."/>
            <person name="Ni P."/>
            <person name="Dong W."/>
            <person name="Hu S."/>
            <person name="Zeng C."/>
            <person name="Zhang J."/>
            <person name="Zhang Y."/>
            <person name="Li R."/>
            <person name="Xu Z."/>
            <person name="Li S."/>
            <person name="Li X."/>
            <person name="Zheng H."/>
            <person name="Cong L."/>
            <person name="Lin L."/>
            <person name="Yin J."/>
            <person name="Geng J."/>
            <person name="Li G."/>
            <person name="Shi J."/>
            <person name="Liu J."/>
            <person name="Lv H."/>
            <person name="Li J."/>
            <person name="Wang J."/>
            <person name="Deng Y."/>
            <person name="Ran L."/>
            <person name="Shi X."/>
            <person name="Wang X."/>
            <person name="Wu Q."/>
            <person name="Li C."/>
            <person name="Ren X."/>
            <person name="Wang J."/>
            <person name="Wang X."/>
            <person name="Li D."/>
            <person name="Liu D."/>
            <person name="Zhang X."/>
            <person name="Ji Z."/>
            <person name="Zhao W."/>
            <person name="Sun Y."/>
            <person name="Zhang Z."/>
            <person name="Bao J."/>
            <person name="Han Y."/>
            <person name="Dong L."/>
            <person name="Ji J."/>
            <person name="Chen P."/>
            <person name="Wu S."/>
            <person name="Liu J."/>
            <person name="Xiao Y."/>
            <person name="Bu D."/>
            <person name="Tan J."/>
            <person name="Yang L."/>
            <person name="Ye C."/>
            <person name="Zhang J."/>
            <person name="Xu J."/>
            <person name="Zhou Y."/>
            <person name="Yu Y."/>
            <person name="Zhang B."/>
            <person name="Zhuang S."/>
            <person name="Wei H."/>
            <person name="Liu B."/>
            <person name="Lei M."/>
            <person name="Yu H."/>
            <person name="Li Y."/>
            <person name="Xu H."/>
            <person name="Wei S."/>
            <person name="He X."/>
            <person name="Fang L."/>
            <person name="Zhang Z."/>
            <person name="Zhang Y."/>
            <person name="Huang X."/>
            <person name="Su Z."/>
            <person name="Tong W."/>
            <person name="Li J."/>
            <person name="Tong Z."/>
            <person name="Li S."/>
            <person name="Ye J."/>
            <person name="Wang L."/>
            <person name="Fang L."/>
            <person name="Lei T."/>
            <person name="Chen C."/>
            <person name="Chen H."/>
            <person name="Xu Z."/>
            <person name="Li H."/>
            <person name="Huang H."/>
            <person name="Zhang F."/>
            <person name="Xu H."/>
            <person name="Li N."/>
            <person name="Zhao C."/>
            <person name="Li S."/>
            <person name="Dong L."/>
            <person name="Huang Y."/>
            <person name="Li L."/>
            <person name="Xi Y."/>
            <person name="Qi Q."/>
            <person name="Li W."/>
            <person name="Zhang B."/>
            <person name="Hu W."/>
            <person name="Zhang Y."/>
            <person name="Tian X."/>
            <person name="Jiao Y."/>
            <person name="Liang X."/>
            <person name="Jin J."/>
            <person name="Gao L."/>
            <person name="Zheng W."/>
            <person name="Hao B."/>
            <person name="Liu S."/>
            <person name="Wang W."/>
            <person name="Yuan L."/>
            <person name="Cao M."/>
            <person name="McDermott J."/>
            <person name="Samudrala R."/>
            <person name="Wang J."/>
            <person name="Wong G.K."/>
            <person name="Yang H."/>
        </authorList>
    </citation>
    <scope>NUCLEOTIDE SEQUENCE [LARGE SCALE GENOMIC DNA]</scope>
    <source>
        <strain evidence="3">cv. 93-11</strain>
    </source>
</reference>
<feature type="region of interest" description="Disordered" evidence="1">
    <location>
        <begin position="1"/>
        <end position="149"/>
    </location>
</feature>
<proteinExistence type="predicted"/>
<accession>A2YC03</accession>
<dbReference type="HOGENOM" id="CLU_097342_0_0_1"/>
<keyword evidence="3" id="KW-1185">Reference proteome</keyword>
<evidence type="ECO:0000313" key="2">
    <source>
        <dbReference type="EMBL" id="EAZ00614.1"/>
    </source>
</evidence>
<dbReference type="OMA" id="WPLREEF"/>
<name>A2YC03_ORYSI</name>